<organism evidence="2 3">
    <name type="scientific">Listeria rocourtiae</name>
    <dbReference type="NCBI Taxonomy" id="647910"/>
    <lineage>
        <taxon>Bacteria</taxon>
        <taxon>Bacillati</taxon>
        <taxon>Bacillota</taxon>
        <taxon>Bacilli</taxon>
        <taxon>Bacillales</taxon>
        <taxon>Listeriaceae</taxon>
        <taxon>Listeria</taxon>
    </lineage>
</organism>
<proteinExistence type="predicted"/>
<sequence length="35" mass="4051">MMLLIQIMLFIVGTIVLYIAISDIFHMLDKIKQGK</sequence>
<protein>
    <submittedName>
        <fullName evidence="2">Uncharacterized protein</fullName>
    </submittedName>
</protein>
<evidence type="ECO:0000313" key="3">
    <source>
        <dbReference type="Proteomes" id="UP000295558"/>
    </source>
</evidence>
<dbReference type="Proteomes" id="UP000295558">
    <property type="component" value="Unassembled WGS sequence"/>
</dbReference>
<keyword evidence="1" id="KW-1133">Transmembrane helix</keyword>
<dbReference type="AlphaFoldDB" id="A0A4R6ZLH2"/>
<feature type="transmembrane region" description="Helical" evidence="1">
    <location>
        <begin position="6"/>
        <end position="28"/>
    </location>
</feature>
<evidence type="ECO:0000256" key="1">
    <source>
        <dbReference type="SAM" id="Phobius"/>
    </source>
</evidence>
<name>A0A4R6ZLH2_9LIST</name>
<dbReference type="EMBL" id="SNZK01000005">
    <property type="protein sequence ID" value="TDR53198.1"/>
    <property type="molecule type" value="Genomic_DNA"/>
</dbReference>
<comment type="caution">
    <text evidence="2">The sequence shown here is derived from an EMBL/GenBank/DDBJ whole genome shotgun (WGS) entry which is preliminary data.</text>
</comment>
<reference evidence="2 3" key="1">
    <citation type="submission" date="2019-03" db="EMBL/GenBank/DDBJ databases">
        <title>Genomic Encyclopedia of Type Strains, Phase III (KMG-III): the genomes of soil and plant-associated and newly described type strains.</title>
        <authorList>
            <person name="Whitman W."/>
        </authorList>
    </citation>
    <scope>NUCLEOTIDE SEQUENCE [LARGE SCALE GENOMIC DNA]</scope>
    <source>
        <strain evidence="2 3">CECT 7972</strain>
    </source>
</reference>
<keyword evidence="3" id="KW-1185">Reference proteome</keyword>
<evidence type="ECO:0000313" key="2">
    <source>
        <dbReference type="EMBL" id="TDR53198.1"/>
    </source>
</evidence>
<keyword evidence="1" id="KW-0812">Transmembrane</keyword>
<gene>
    <name evidence="2" type="ORF">DFP96_105123</name>
</gene>
<keyword evidence="1" id="KW-0472">Membrane</keyword>
<accession>A0A4R6ZLH2</accession>